<proteinExistence type="predicted"/>
<reference evidence="4" key="2">
    <citation type="journal article" date="2021" name="PeerJ">
        <title>Extensive microbial diversity within the chicken gut microbiome revealed by metagenomics and culture.</title>
        <authorList>
            <person name="Gilroy R."/>
            <person name="Ravi A."/>
            <person name="Getino M."/>
            <person name="Pursley I."/>
            <person name="Horton D.L."/>
            <person name="Alikhan N.F."/>
            <person name="Baker D."/>
            <person name="Gharbi K."/>
            <person name="Hall N."/>
            <person name="Watson M."/>
            <person name="Adriaenssens E.M."/>
            <person name="Foster-Nyarko E."/>
            <person name="Jarju S."/>
            <person name="Secka A."/>
            <person name="Antonio M."/>
            <person name="Oren A."/>
            <person name="Chaudhuri R.R."/>
            <person name="La Ragione R."/>
            <person name="Hildebrand F."/>
            <person name="Pallen M.J."/>
        </authorList>
    </citation>
    <scope>NUCLEOTIDE SEQUENCE</scope>
    <source>
        <strain evidence="4">CHK187-14744</strain>
    </source>
</reference>
<feature type="transmembrane region" description="Helical" evidence="2">
    <location>
        <begin position="126"/>
        <end position="146"/>
    </location>
</feature>
<feature type="compositionally biased region" description="Basic and acidic residues" evidence="1">
    <location>
        <begin position="53"/>
        <end position="67"/>
    </location>
</feature>
<evidence type="ECO:0000313" key="4">
    <source>
        <dbReference type="EMBL" id="HIU03533.1"/>
    </source>
</evidence>
<dbReference type="EMBL" id="DVLT01000057">
    <property type="protein sequence ID" value="HIU03533.1"/>
    <property type="molecule type" value="Genomic_DNA"/>
</dbReference>
<comment type="caution">
    <text evidence="4">The sequence shown here is derived from an EMBL/GenBank/DDBJ whole genome shotgun (WGS) entry which is preliminary data.</text>
</comment>
<name>A0A9D1HHV9_9FIRM</name>
<keyword evidence="2" id="KW-0812">Transmembrane</keyword>
<reference evidence="4" key="1">
    <citation type="submission" date="2020-10" db="EMBL/GenBank/DDBJ databases">
        <authorList>
            <person name="Gilroy R."/>
        </authorList>
    </citation>
    <scope>NUCLEOTIDE SEQUENCE</scope>
    <source>
        <strain evidence="4">CHK187-14744</strain>
    </source>
</reference>
<keyword evidence="2" id="KW-1133">Transmembrane helix</keyword>
<evidence type="ECO:0000256" key="1">
    <source>
        <dbReference type="SAM" id="MobiDB-lite"/>
    </source>
</evidence>
<dbReference type="Proteomes" id="UP000824164">
    <property type="component" value="Unassembled WGS sequence"/>
</dbReference>
<sequence length="280" mass="31152">MFCMHCGTENSDTAKFCYKCGSRLYPQENETAQSPTGSEPWDDGEEETVLLKRNVETQNRQMEKETLSEETPDSQKGQPDPHGAAYFQEDFIPDGFVPMTSRPEDRKQKEKQAKAKAPRKGKKRGILIAVILLCILAVGGGTYIYANRVCSAEACLGRIFDKISKGDIKGAFDECVWTSEEQAQIEAFFADGSIEDELPDGIELISMIQFEKLSETAAYMDPATGLMAKDMVFQPSLAGFSMGEEIPTVELTFVRSTDKFLGLFPKWKLNGASLETMLDM</sequence>
<feature type="compositionally biased region" description="Polar residues" evidence="1">
    <location>
        <begin position="28"/>
        <end position="37"/>
    </location>
</feature>
<feature type="compositionally biased region" description="Basic and acidic residues" evidence="1">
    <location>
        <begin position="102"/>
        <end position="113"/>
    </location>
</feature>
<dbReference type="AlphaFoldDB" id="A0A9D1HHV9"/>
<evidence type="ECO:0000313" key="5">
    <source>
        <dbReference type="Proteomes" id="UP000824164"/>
    </source>
</evidence>
<organism evidence="4 5">
    <name type="scientific">Candidatus Onthocola gallistercoris</name>
    <dbReference type="NCBI Taxonomy" id="2840876"/>
    <lineage>
        <taxon>Bacteria</taxon>
        <taxon>Bacillati</taxon>
        <taxon>Bacillota</taxon>
        <taxon>Bacilli</taxon>
        <taxon>Candidatus Onthocola</taxon>
    </lineage>
</organism>
<protein>
    <submittedName>
        <fullName evidence="4">Zinc ribbon domain-containing protein</fullName>
    </submittedName>
</protein>
<evidence type="ECO:0000256" key="2">
    <source>
        <dbReference type="SAM" id="Phobius"/>
    </source>
</evidence>
<feature type="region of interest" description="Disordered" evidence="1">
    <location>
        <begin position="97"/>
        <end position="118"/>
    </location>
</feature>
<keyword evidence="2" id="KW-0472">Membrane</keyword>
<accession>A0A9D1HHV9</accession>
<dbReference type="Pfam" id="PF13240">
    <property type="entry name" value="Zn_Ribbon_1"/>
    <property type="match status" value="1"/>
</dbReference>
<gene>
    <name evidence="4" type="ORF">IAB63_09815</name>
</gene>
<evidence type="ECO:0000259" key="3">
    <source>
        <dbReference type="Pfam" id="PF13240"/>
    </source>
</evidence>
<feature type="domain" description="Zinc-ribbon" evidence="3">
    <location>
        <begin position="2"/>
        <end position="24"/>
    </location>
</feature>
<feature type="region of interest" description="Disordered" evidence="1">
    <location>
        <begin position="53"/>
        <end position="85"/>
    </location>
</feature>
<dbReference type="InterPro" id="IPR026870">
    <property type="entry name" value="Zinc_ribbon_dom"/>
</dbReference>
<feature type="region of interest" description="Disordered" evidence="1">
    <location>
        <begin position="27"/>
        <end position="46"/>
    </location>
</feature>